<dbReference type="Proteomes" id="UP000029641">
    <property type="component" value="Unassembled WGS sequence"/>
</dbReference>
<gene>
    <name evidence="2" type="ORF">JCM19301_3297</name>
</gene>
<protein>
    <submittedName>
        <fullName evidence="2">Alfa-L-rhamnosidase</fullName>
        <ecNumber evidence="2">3.2.1.40</ecNumber>
    </submittedName>
</protein>
<dbReference type="InterPro" id="IPR016007">
    <property type="entry name" value="Alpha_rhamnosid"/>
</dbReference>
<feature type="signal peptide" evidence="1">
    <location>
        <begin position="1"/>
        <end position="25"/>
    </location>
</feature>
<keyword evidence="2" id="KW-0378">Hydrolase</keyword>
<keyword evidence="2" id="KW-0326">Glycosidase</keyword>
<dbReference type="InterPro" id="IPR013783">
    <property type="entry name" value="Ig-like_fold"/>
</dbReference>
<comment type="caution">
    <text evidence="2">The sequence shown here is derived from an EMBL/GenBank/DDBJ whole genome shotgun (WGS) entry which is preliminary data.</text>
</comment>
<proteinExistence type="predicted"/>
<dbReference type="EMBL" id="BBNR01000002">
    <property type="protein sequence ID" value="GAL65612.1"/>
    <property type="molecule type" value="Genomic_DNA"/>
</dbReference>
<evidence type="ECO:0000313" key="3">
    <source>
        <dbReference type="Proteomes" id="UP000029641"/>
    </source>
</evidence>
<dbReference type="RefSeq" id="WP_238566166.1">
    <property type="nucleotide sequence ID" value="NZ_BBNR01000002.1"/>
</dbReference>
<dbReference type="Gene3D" id="2.60.40.10">
    <property type="entry name" value="Immunoglobulins"/>
    <property type="match status" value="1"/>
</dbReference>
<dbReference type="EC" id="3.2.1.40" evidence="2"/>
<feature type="chain" id="PRO_5001868140" evidence="1">
    <location>
        <begin position="26"/>
        <end position="169"/>
    </location>
</feature>
<evidence type="ECO:0000313" key="2">
    <source>
        <dbReference type="EMBL" id="GAL65612.1"/>
    </source>
</evidence>
<dbReference type="eggNOG" id="COG3387">
    <property type="taxonomic scope" value="Bacteria"/>
</dbReference>
<accession>A0A090WDJ5</accession>
<dbReference type="PANTHER" id="PTHR33307">
    <property type="entry name" value="ALPHA-RHAMNOSIDASE (EUROFUNG)"/>
    <property type="match status" value="1"/>
</dbReference>
<dbReference type="PANTHER" id="PTHR33307:SF6">
    <property type="entry name" value="ALPHA-RHAMNOSIDASE (EUROFUNG)-RELATED"/>
    <property type="match status" value="1"/>
</dbReference>
<keyword evidence="1" id="KW-0732">Signal</keyword>
<sequence>MMPNKALFKNFIYALACFAIFSVVSCEKTAVLQAPQNLMLSEGFENPLGFYDDEPTFSWQLPVKDDVVGQLAYQIIAASNPDALPDNPDLWDSKKQVSEQSTWIKYEGEPLKSRQKVYWQVRYWNQNDEVSNWSAVQNFELGLLNNKDWQAKWLVLILLKIVFDGVEKF</sequence>
<name>A0A090WDJ5_9FLAO</name>
<organism evidence="2 3">
    <name type="scientific">Jejuia pallidilutea</name>
    <dbReference type="NCBI Taxonomy" id="504487"/>
    <lineage>
        <taxon>Bacteria</taxon>
        <taxon>Pseudomonadati</taxon>
        <taxon>Bacteroidota</taxon>
        <taxon>Flavobacteriia</taxon>
        <taxon>Flavobacteriales</taxon>
        <taxon>Flavobacteriaceae</taxon>
        <taxon>Jejuia</taxon>
    </lineage>
</organism>
<dbReference type="AlphaFoldDB" id="A0A090WDJ5"/>
<dbReference type="Pfam" id="PF25788">
    <property type="entry name" value="Ig_Rha78A_N"/>
    <property type="match status" value="1"/>
</dbReference>
<evidence type="ECO:0000256" key="1">
    <source>
        <dbReference type="SAM" id="SignalP"/>
    </source>
</evidence>
<dbReference type="GO" id="GO:0030596">
    <property type="term" value="F:alpha-L-rhamnosidase activity"/>
    <property type="evidence" value="ECO:0007669"/>
    <property type="project" value="UniProtKB-EC"/>
</dbReference>
<reference evidence="2 3" key="1">
    <citation type="journal article" date="2014" name="Genome Announc.">
        <title>Draft Genome Sequence of Marine Flavobacterium Jejuia pallidilutea Strain 11shimoA1 and Pigmentation Mutants.</title>
        <authorList>
            <person name="Takatani N."/>
            <person name="Nakanishi M."/>
            <person name="Meirelles P."/>
            <person name="Mino S."/>
            <person name="Suda W."/>
            <person name="Oshima K."/>
            <person name="Hattori M."/>
            <person name="Ohkuma M."/>
            <person name="Hosokawa M."/>
            <person name="Miyashita K."/>
            <person name="Thompson F.L."/>
            <person name="Niwa A."/>
            <person name="Sawabe T."/>
            <person name="Sawabe T."/>
        </authorList>
    </citation>
    <scope>NUCLEOTIDE SEQUENCE [LARGE SCALE GENOMIC DNA]</scope>
    <source>
        <strain evidence="2 3">JCM 19301</strain>
    </source>
</reference>
<dbReference type="PROSITE" id="PS51257">
    <property type="entry name" value="PROKAR_LIPOPROTEIN"/>
    <property type="match status" value="1"/>
</dbReference>